<proteinExistence type="inferred from homology"/>
<evidence type="ECO:0000313" key="2">
    <source>
        <dbReference type="EMBL" id="AMK55592.1"/>
    </source>
</evidence>
<name>A0A140DY65_9FIRM</name>
<dbReference type="SUPFAM" id="SSF143120">
    <property type="entry name" value="YefM-like"/>
    <property type="match status" value="1"/>
</dbReference>
<evidence type="ECO:0000313" key="3">
    <source>
        <dbReference type="Proteomes" id="UP000069771"/>
    </source>
</evidence>
<dbReference type="InterPro" id="IPR036165">
    <property type="entry name" value="YefM-like_sf"/>
</dbReference>
<dbReference type="Proteomes" id="UP000069771">
    <property type="component" value="Chromosome"/>
</dbReference>
<sequence length="108" mass="12507">MFHRQRAGKRSVFIADSYKNSCIENRRRIYDVYTHAMISITEVNQNFRAAAKLADKKGTLTIMKNNRPAYVLTAFKEDQITFPTSQEVEDAADKFLEKYSNDFGKMAE</sequence>
<accession>A0A140DY65</accession>
<reference evidence="2 3" key="1">
    <citation type="journal article" date="2016" name="Gut Pathog.">
        <title>Whole genome sequencing of "Faecalibaculum rodentium" ALO17, isolated from C57BL/6J laboratory mouse feces.</title>
        <authorList>
            <person name="Lim S."/>
            <person name="Chang D.H."/>
            <person name="Ahn S."/>
            <person name="Kim B.C."/>
        </authorList>
    </citation>
    <scope>NUCLEOTIDE SEQUENCE [LARGE SCALE GENOMIC DNA]</scope>
    <source>
        <strain evidence="2 3">Alo17</strain>
    </source>
</reference>
<protein>
    <recommendedName>
        <fullName evidence="4">Antitoxin</fullName>
    </recommendedName>
</protein>
<organism evidence="2 3">
    <name type="scientific">Faecalibaculum rodentium</name>
    <dbReference type="NCBI Taxonomy" id="1702221"/>
    <lineage>
        <taxon>Bacteria</taxon>
        <taxon>Bacillati</taxon>
        <taxon>Bacillota</taxon>
        <taxon>Erysipelotrichia</taxon>
        <taxon>Erysipelotrichales</taxon>
        <taxon>Erysipelotrichaceae</taxon>
        <taxon>Faecalibaculum</taxon>
    </lineage>
</organism>
<comment type="similarity">
    <text evidence="1">Belongs to the phD/YefM antitoxin family.</text>
</comment>
<dbReference type="STRING" id="1702221.AALO17_24580"/>
<dbReference type="EMBL" id="CP011391">
    <property type="protein sequence ID" value="AMK55592.1"/>
    <property type="molecule type" value="Genomic_DNA"/>
</dbReference>
<evidence type="ECO:0000256" key="1">
    <source>
        <dbReference type="ARBA" id="ARBA00009981"/>
    </source>
</evidence>
<dbReference type="AlphaFoldDB" id="A0A140DY65"/>
<dbReference type="KEGG" id="fro:AALO17_24580"/>
<keyword evidence="3" id="KW-1185">Reference proteome</keyword>
<evidence type="ECO:0008006" key="4">
    <source>
        <dbReference type="Google" id="ProtNLM"/>
    </source>
</evidence>
<gene>
    <name evidence="2" type="ORF">AALO17_24580</name>
</gene>